<accession>A0A9W8MN90</accession>
<dbReference type="InterPro" id="IPR019357">
    <property type="entry name" value="SCOC"/>
</dbReference>
<organism evidence="1 2">
    <name type="scientific">Candolleomyces eurysporus</name>
    <dbReference type="NCBI Taxonomy" id="2828524"/>
    <lineage>
        <taxon>Eukaryota</taxon>
        <taxon>Fungi</taxon>
        <taxon>Dikarya</taxon>
        <taxon>Basidiomycota</taxon>
        <taxon>Agaricomycotina</taxon>
        <taxon>Agaricomycetes</taxon>
        <taxon>Agaricomycetidae</taxon>
        <taxon>Agaricales</taxon>
        <taxon>Agaricineae</taxon>
        <taxon>Psathyrellaceae</taxon>
        <taxon>Candolleomyces</taxon>
    </lineage>
</organism>
<evidence type="ECO:0000313" key="2">
    <source>
        <dbReference type="Proteomes" id="UP001140091"/>
    </source>
</evidence>
<evidence type="ECO:0000313" key="1">
    <source>
        <dbReference type="EMBL" id="KAJ2935168.1"/>
    </source>
</evidence>
<feature type="non-terminal residue" evidence="1">
    <location>
        <position position="1"/>
    </location>
</feature>
<protein>
    <submittedName>
        <fullName evidence="1">Uncharacterized protein</fullName>
    </submittedName>
</protein>
<comment type="caution">
    <text evidence="1">The sequence shown here is derived from an EMBL/GenBank/DDBJ whole genome shotgun (WGS) entry which is preliminary data.</text>
</comment>
<dbReference type="Gene3D" id="1.20.5.170">
    <property type="match status" value="1"/>
</dbReference>
<dbReference type="EMBL" id="JANBPK010000704">
    <property type="protein sequence ID" value="KAJ2935168.1"/>
    <property type="molecule type" value="Genomic_DNA"/>
</dbReference>
<dbReference type="Pfam" id="PF10224">
    <property type="entry name" value="DUF2205"/>
    <property type="match status" value="1"/>
</dbReference>
<reference evidence="1" key="1">
    <citation type="submission" date="2022-06" db="EMBL/GenBank/DDBJ databases">
        <title>Genome Sequence of Candolleomyces eurysporus.</title>
        <authorList>
            <person name="Buettner E."/>
        </authorList>
    </citation>
    <scope>NUCLEOTIDE SEQUENCE</scope>
    <source>
        <strain evidence="1">VTCC 930004</strain>
    </source>
</reference>
<dbReference type="AlphaFoldDB" id="A0A9W8MN90"/>
<sequence length="84" mass="9562">MEFDNFVAEDSPGWGVTSPKTGDIVRDAIKKEKVLKEILSYQEDLRAMLSKVDAVQKEVDKLVSGNETLQMYIDNLTVQMAKRR</sequence>
<proteinExistence type="predicted"/>
<dbReference type="Proteomes" id="UP001140091">
    <property type="component" value="Unassembled WGS sequence"/>
</dbReference>
<gene>
    <name evidence="1" type="ORF">H1R20_g1927</name>
</gene>
<keyword evidence="2" id="KW-1185">Reference proteome</keyword>
<dbReference type="OrthoDB" id="2163284at2759"/>
<name>A0A9W8MN90_9AGAR</name>